<evidence type="ECO:0000256" key="2">
    <source>
        <dbReference type="ARBA" id="ARBA00004777"/>
    </source>
</evidence>
<dbReference type="InterPro" id="IPR029041">
    <property type="entry name" value="FAD-linked_oxidoreductase-like"/>
</dbReference>
<dbReference type="GO" id="GO:0004489">
    <property type="term" value="F:methylenetetrahydrofolate reductase [NAD(P)H] activity"/>
    <property type="evidence" value="ECO:0007669"/>
    <property type="project" value="InterPro"/>
</dbReference>
<keyword evidence="3 6" id="KW-0285">Flavoprotein</keyword>
<comment type="similarity">
    <text evidence="6">Belongs to the methylenetetrahydrofolate reductase family.</text>
</comment>
<organism evidence="7 8">
    <name type="scientific">Nocardioides currus</name>
    <dbReference type="NCBI Taxonomy" id="2133958"/>
    <lineage>
        <taxon>Bacteria</taxon>
        <taxon>Bacillati</taxon>
        <taxon>Actinomycetota</taxon>
        <taxon>Actinomycetes</taxon>
        <taxon>Propionibacteriales</taxon>
        <taxon>Nocardioidaceae</taxon>
        <taxon>Nocardioides</taxon>
    </lineage>
</organism>
<dbReference type="UniPathway" id="UPA00193"/>
<comment type="caution">
    <text evidence="7">The sequence shown here is derived from an EMBL/GenBank/DDBJ whole genome shotgun (WGS) entry which is preliminary data.</text>
</comment>
<dbReference type="SUPFAM" id="SSF51730">
    <property type="entry name" value="FAD-linked oxidoreductase"/>
    <property type="match status" value="1"/>
</dbReference>
<evidence type="ECO:0000256" key="3">
    <source>
        <dbReference type="ARBA" id="ARBA00022630"/>
    </source>
</evidence>
<dbReference type="GO" id="GO:0006555">
    <property type="term" value="P:methionine metabolic process"/>
    <property type="evidence" value="ECO:0007669"/>
    <property type="project" value="InterPro"/>
</dbReference>
<dbReference type="InterPro" id="IPR003171">
    <property type="entry name" value="Mehydrof_redctse-like"/>
</dbReference>
<dbReference type="Pfam" id="PF02219">
    <property type="entry name" value="MTHFR"/>
    <property type="match status" value="1"/>
</dbReference>
<keyword evidence="5 6" id="KW-0560">Oxidoreductase</keyword>
<accession>A0A2R7YZ48</accession>
<evidence type="ECO:0000313" key="7">
    <source>
        <dbReference type="EMBL" id="PUA81584.1"/>
    </source>
</evidence>
<evidence type="ECO:0000256" key="4">
    <source>
        <dbReference type="ARBA" id="ARBA00022827"/>
    </source>
</evidence>
<evidence type="ECO:0000256" key="1">
    <source>
        <dbReference type="ARBA" id="ARBA00001974"/>
    </source>
</evidence>
<dbReference type="GO" id="GO:0035999">
    <property type="term" value="P:tetrahydrofolate interconversion"/>
    <property type="evidence" value="ECO:0007669"/>
    <property type="project" value="UniProtKB-UniPathway"/>
</dbReference>
<dbReference type="AlphaFoldDB" id="A0A2R7YZ48"/>
<evidence type="ECO:0000313" key="8">
    <source>
        <dbReference type="Proteomes" id="UP000244867"/>
    </source>
</evidence>
<dbReference type="OrthoDB" id="4367389at2"/>
<proteinExistence type="inferred from homology"/>
<gene>
    <name evidence="7" type="ORF">C7S10_05785</name>
</gene>
<dbReference type="EMBL" id="PYXZ01000002">
    <property type="protein sequence ID" value="PUA81584.1"/>
    <property type="molecule type" value="Genomic_DNA"/>
</dbReference>
<comment type="pathway">
    <text evidence="2 6">One-carbon metabolism; tetrahydrofolate interconversion.</text>
</comment>
<comment type="cofactor">
    <cofactor evidence="1 6">
        <name>FAD</name>
        <dbReference type="ChEBI" id="CHEBI:57692"/>
    </cofactor>
</comment>
<reference evidence="7 8" key="1">
    <citation type="submission" date="2018-03" db="EMBL/GenBank/DDBJ databases">
        <authorList>
            <person name="Keele B.F."/>
        </authorList>
    </citation>
    <scope>NUCLEOTIDE SEQUENCE [LARGE SCALE GENOMIC DNA]</scope>
    <source>
        <strain evidence="7 8">IB-3</strain>
    </source>
</reference>
<evidence type="ECO:0000256" key="5">
    <source>
        <dbReference type="ARBA" id="ARBA00023002"/>
    </source>
</evidence>
<evidence type="ECO:0000256" key="6">
    <source>
        <dbReference type="RuleBase" id="RU003862"/>
    </source>
</evidence>
<sequence>MDLRRSIIEGRGEVLLFALTPPRQSAPAERVREIAEVTAQRLEPLGLDGLILYDIDDESDRNAEERPFPFLPTMDPVDYLAHHLEDWPIPVVVYRAVGKYAEPELESWLRSAAPDRTLSVFVGASSGTKEVATSIQRAQALRAEVRPDLLLGGVAIPERHARRGDEHLRMIEKQVAGCSFFVTQVVYDVNAAKDLVSDYRYECLARGLTPVPVVFTLSVCGSTKTLEFLRWLGVDVPRWIENDLTHAEDTLAASLDHALGVARELMSYCRRQGLPFGMNVESVSIRRAEIEASVELARQLRDELDRPD</sequence>
<protein>
    <recommendedName>
        <fullName evidence="6">Methylenetetrahydrofolate reductase</fullName>
    </recommendedName>
</protein>
<dbReference type="RefSeq" id="WP_108343476.1">
    <property type="nucleotide sequence ID" value="NZ_PYXZ01000002.1"/>
</dbReference>
<keyword evidence="8" id="KW-1185">Reference proteome</keyword>
<keyword evidence="4 6" id="KW-0274">FAD</keyword>
<dbReference type="Proteomes" id="UP000244867">
    <property type="component" value="Unassembled WGS sequence"/>
</dbReference>
<dbReference type="Gene3D" id="3.20.20.220">
    <property type="match status" value="1"/>
</dbReference>
<name>A0A2R7YZ48_9ACTN</name>